<dbReference type="PANTHER" id="PTHR37423:SF2">
    <property type="entry name" value="MEMBRANE-BOUND LYTIC MUREIN TRANSGLYCOSYLASE C"/>
    <property type="match status" value="1"/>
</dbReference>
<name>A0ABY8PPI6_9BACT</name>
<dbReference type="PANTHER" id="PTHR37423">
    <property type="entry name" value="SOLUBLE LYTIC MUREIN TRANSGLYCOSYLASE-RELATED"/>
    <property type="match status" value="1"/>
</dbReference>
<evidence type="ECO:0000313" key="5">
    <source>
        <dbReference type="EMBL" id="WGS64552.1"/>
    </source>
</evidence>
<keyword evidence="2" id="KW-0175">Coiled coil</keyword>
<feature type="domain" description="Transglycosylase SLT" evidence="4">
    <location>
        <begin position="229"/>
        <end position="349"/>
    </location>
</feature>
<feature type="chain" id="PRO_5045780252" evidence="3">
    <location>
        <begin position="19"/>
        <end position="391"/>
    </location>
</feature>
<dbReference type="InterPro" id="IPR008258">
    <property type="entry name" value="Transglycosylase_SLT_dom_1"/>
</dbReference>
<evidence type="ECO:0000259" key="4">
    <source>
        <dbReference type="Pfam" id="PF01464"/>
    </source>
</evidence>
<dbReference type="InterPro" id="IPR023346">
    <property type="entry name" value="Lysozyme-like_dom_sf"/>
</dbReference>
<feature type="coiled-coil region" evidence="2">
    <location>
        <begin position="148"/>
        <end position="179"/>
    </location>
</feature>
<proteinExistence type="inferred from homology"/>
<dbReference type="InterPro" id="IPR000189">
    <property type="entry name" value="Transglyc_AS"/>
</dbReference>
<sequence>MKKTILLFFLVLSILLYSDSDPFSMPDINTDVNMDISMDNMFDTDLFSEDFNKYFEEMNQEWNEHLQYMDEQWRKLYEESQKEWDKYYEEYAKQEAEFMKKFEKIWGETFEYTPDKWYDFSDDLKSFSIVTFKGDEKNKYGYVEVKIITDKNESKQEIEKKIKKQAEKTINKKDEYTKKPILDNLVKKEDIEKSKIVKEKEINNKVVYIAKIPIINNPFLERAKGYIPLITEMKNKYGIPRPFILSIIQKESSFLPKAKSRSGALGLMQLIPRYAATEAYIYLYKRKPNPRSLVYELYDPEKNVLYGTTYIYLLHKRYFKFEKEYAKRKYMVIASYNMGPVAISKKVRSLNIDNMNLSSLYNYLLNNTRKETSDYLKKVLQYERKWNKIYP</sequence>
<evidence type="ECO:0000256" key="3">
    <source>
        <dbReference type="SAM" id="SignalP"/>
    </source>
</evidence>
<keyword evidence="3" id="KW-0732">Signal</keyword>
<dbReference type="SUPFAM" id="SSF53955">
    <property type="entry name" value="Lysozyme-like"/>
    <property type="match status" value="1"/>
</dbReference>
<protein>
    <submittedName>
        <fullName evidence="5">Transglycosylase SLT domain-containing protein</fullName>
    </submittedName>
</protein>
<keyword evidence="6" id="KW-1185">Reference proteome</keyword>
<accession>A0ABY8PPI6</accession>
<organism evidence="5 6">
    <name type="scientific">Marinitoga aeolica</name>
    <dbReference type="NCBI Taxonomy" id="2809031"/>
    <lineage>
        <taxon>Bacteria</taxon>
        <taxon>Thermotogati</taxon>
        <taxon>Thermotogota</taxon>
        <taxon>Thermotogae</taxon>
        <taxon>Petrotogales</taxon>
        <taxon>Petrotogaceae</taxon>
        <taxon>Marinitoga</taxon>
    </lineage>
</organism>
<comment type="similarity">
    <text evidence="1">Belongs to the transglycosylase Slt family.</text>
</comment>
<dbReference type="Gene3D" id="1.10.530.10">
    <property type="match status" value="1"/>
</dbReference>
<dbReference type="Pfam" id="PF01464">
    <property type="entry name" value="SLT"/>
    <property type="match status" value="1"/>
</dbReference>
<dbReference type="PROSITE" id="PS00922">
    <property type="entry name" value="TRANSGLYCOSYLASE"/>
    <property type="match status" value="1"/>
</dbReference>
<evidence type="ECO:0000256" key="1">
    <source>
        <dbReference type="ARBA" id="ARBA00007734"/>
    </source>
</evidence>
<dbReference type="Proteomes" id="UP001232493">
    <property type="component" value="Chromosome"/>
</dbReference>
<dbReference type="EMBL" id="CP069362">
    <property type="protein sequence ID" value="WGS64552.1"/>
    <property type="molecule type" value="Genomic_DNA"/>
</dbReference>
<dbReference type="RefSeq" id="WP_280998294.1">
    <property type="nucleotide sequence ID" value="NZ_CP069362.1"/>
</dbReference>
<feature type="signal peptide" evidence="3">
    <location>
        <begin position="1"/>
        <end position="18"/>
    </location>
</feature>
<evidence type="ECO:0000313" key="6">
    <source>
        <dbReference type="Proteomes" id="UP001232493"/>
    </source>
</evidence>
<gene>
    <name evidence="5" type="ORF">JRV97_09265</name>
</gene>
<reference evidence="5 6" key="1">
    <citation type="submission" date="2021-02" db="EMBL/GenBank/DDBJ databases">
        <title>Characterization of Marinitoga sp. nov. str. BP5-C20A.</title>
        <authorList>
            <person name="Erauso G."/>
            <person name="Postec A."/>
        </authorList>
    </citation>
    <scope>NUCLEOTIDE SEQUENCE [LARGE SCALE GENOMIC DNA]</scope>
    <source>
        <strain evidence="5 6">BP5-C20A</strain>
    </source>
</reference>
<evidence type="ECO:0000256" key="2">
    <source>
        <dbReference type="SAM" id="Coils"/>
    </source>
</evidence>